<proteinExistence type="predicted"/>
<accession>A0A7I7MPC5</accession>
<evidence type="ECO:0000313" key="1">
    <source>
        <dbReference type="EMBL" id="BBX74111.1"/>
    </source>
</evidence>
<organism evidence="1 2">
    <name type="scientific">Mycobacterium shinjukuense</name>
    <dbReference type="NCBI Taxonomy" id="398694"/>
    <lineage>
        <taxon>Bacteria</taxon>
        <taxon>Bacillati</taxon>
        <taxon>Actinomycetota</taxon>
        <taxon>Actinomycetes</taxon>
        <taxon>Mycobacteriales</taxon>
        <taxon>Mycobacteriaceae</taxon>
        <taxon>Mycobacterium</taxon>
    </lineage>
</organism>
<keyword evidence="2" id="KW-1185">Reference proteome</keyword>
<name>A0A7I7MPC5_9MYCO</name>
<reference evidence="1 2" key="1">
    <citation type="journal article" date="2019" name="Emerg. Microbes Infect.">
        <title>Comprehensive subspecies identification of 175 nontuberculous mycobacteria species based on 7547 genomic profiles.</title>
        <authorList>
            <person name="Matsumoto Y."/>
            <person name="Kinjo T."/>
            <person name="Motooka D."/>
            <person name="Nabeya D."/>
            <person name="Jung N."/>
            <person name="Uechi K."/>
            <person name="Horii T."/>
            <person name="Iida T."/>
            <person name="Fujita J."/>
            <person name="Nakamura S."/>
        </authorList>
    </citation>
    <scope>NUCLEOTIDE SEQUENCE [LARGE SCALE GENOMIC DNA]</scope>
    <source>
        <strain evidence="1 2">JCM 14233</strain>
    </source>
</reference>
<dbReference type="KEGG" id="mshj:MSHI_20170"/>
<protein>
    <submittedName>
        <fullName evidence="1">Uncharacterized protein</fullName>
    </submittedName>
</protein>
<gene>
    <name evidence="1" type="ORF">MSHI_20170</name>
</gene>
<evidence type="ECO:0000313" key="2">
    <source>
        <dbReference type="Proteomes" id="UP000467236"/>
    </source>
</evidence>
<dbReference type="RefSeq" id="WP_083047000.1">
    <property type="nucleotide sequence ID" value="NZ_AP022575.1"/>
</dbReference>
<dbReference type="OrthoDB" id="4635537at2"/>
<dbReference type="EMBL" id="AP022575">
    <property type="protein sequence ID" value="BBX74111.1"/>
    <property type="molecule type" value="Genomic_DNA"/>
</dbReference>
<dbReference type="Proteomes" id="UP000467236">
    <property type="component" value="Chromosome"/>
</dbReference>
<sequence>MTTTPREPLFCAHTDADGDPARCGCRHTAPERPADPEWAALELLVRLTPDLLGRDWPTRETLQGFAALLSAEDAFAGMSWHDARHAAAAILCDATNRGHPAGFLRGRADRALAGSDAITWDDPAATARAFTVTATLLVL</sequence>
<dbReference type="AlphaFoldDB" id="A0A7I7MPC5"/>